<reference evidence="2 3" key="1">
    <citation type="journal article" date="2021" name="BMC Genomics">
        <title>Datura genome reveals duplications of psychoactive alkaloid biosynthetic genes and high mutation rate following tissue culture.</title>
        <authorList>
            <person name="Rajewski A."/>
            <person name="Carter-House D."/>
            <person name="Stajich J."/>
            <person name="Litt A."/>
        </authorList>
    </citation>
    <scope>NUCLEOTIDE SEQUENCE [LARGE SCALE GENOMIC DNA]</scope>
    <source>
        <strain evidence="2">AR-01</strain>
    </source>
</reference>
<dbReference type="InterPro" id="IPR040304">
    <property type="entry name" value="ATG8-IP-1/2"/>
</dbReference>
<keyword evidence="3" id="KW-1185">Reference proteome</keyword>
<proteinExistence type="predicted"/>
<feature type="region of interest" description="Disordered" evidence="1">
    <location>
        <begin position="31"/>
        <end position="78"/>
    </location>
</feature>
<accession>A0ABS8T0F0</accession>
<name>A0ABS8T0F0_DATST</name>
<dbReference type="Proteomes" id="UP000823775">
    <property type="component" value="Unassembled WGS sequence"/>
</dbReference>
<organism evidence="2 3">
    <name type="scientific">Datura stramonium</name>
    <name type="common">Jimsonweed</name>
    <name type="synonym">Common thornapple</name>
    <dbReference type="NCBI Taxonomy" id="4076"/>
    <lineage>
        <taxon>Eukaryota</taxon>
        <taxon>Viridiplantae</taxon>
        <taxon>Streptophyta</taxon>
        <taxon>Embryophyta</taxon>
        <taxon>Tracheophyta</taxon>
        <taxon>Spermatophyta</taxon>
        <taxon>Magnoliopsida</taxon>
        <taxon>eudicotyledons</taxon>
        <taxon>Gunneridae</taxon>
        <taxon>Pentapetalae</taxon>
        <taxon>asterids</taxon>
        <taxon>lamiids</taxon>
        <taxon>Solanales</taxon>
        <taxon>Solanaceae</taxon>
        <taxon>Solanoideae</taxon>
        <taxon>Datureae</taxon>
        <taxon>Datura</taxon>
    </lineage>
</organism>
<feature type="compositionally biased region" description="Acidic residues" evidence="1">
    <location>
        <begin position="44"/>
        <end position="58"/>
    </location>
</feature>
<gene>
    <name evidence="2" type="ORF">HAX54_053446</name>
</gene>
<sequence length="255" mass="28477">MENNEEGEEITPSRNEWEVVSLTLSAYAAAPDSRQRENAALQPDNDEILSDQGSEDAIPEFNADKGVNSDTHEVSTKTKGVSMEFPGDQMFDEKVSILSLSGAEFEEDVVLMDKEQNFFSSTTYSSFHSEELMGVPASTEESNMLAEPVEPFHQGIDSGISNFPKAHDEDNDDAENLPCQAWWKRQAVSLVSHAKDANTFWSVFIAAAVVGLVVIGQRWQLERWQVLQMKWQFGGHDVVKFITVVLENSSNCCLY</sequence>
<comment type="caution">
    <text evidence="2">The sequence shown here is derived from an EMBL/GenBank/DDBJ whole genome shotgun (WGS) entry which is preliminary data.</text>
</comment>
<protein>
    <submittedName>
        <fullName evidence="2">Uncharacterized protein</fullName>
    </submittedName>
</protein>
<evidence type="ECO:0000256" key="1">
    <source>
        <dbReference type="SAM" id="MobiDB-lite"/>
    </source>
</evidence>
<dbReference type="EMBL" id="JACEIK010000995">
    <property type="protein sequence ID" value="MCD7464812.1"/>
    <property type="molecule type" value="Genomic_DNA"/>
</dbReference>
<dbReference type="PANTHER" id="PTHR34797">
    <property type="entry name" value="ATG8-INTERACTING PROTEIN 2"/>
    <property type="match status" value="1"/>
</dbReference>
<evidence type="ECO:0000313" key="3">
    <source>
        <dbReference type="Proteomes" id="UP000823775"/>
    </source>
</evidence>
<evidence type="ECO:0000313" key="2">
    <source>
        <dbReference type="EMBL" id="MCD7464812.1"/>
    </source>
</evidence>
<dbReference type="PANTHER" id="PTHR34797:SF7">
    <property type="entry name" value="ATG8-INTERACTING PROTEIN 1-LIKE ISOFORM X1"/>
    <property type="match status" value="1"/>
</dbReference>